<dbReference type="PROSITE" id="PS00134">
    <property type="entry name" value="TRYPSIN_HIS"/>
    <property type="match status" value="1"/>
</dbReference>
<dbReference type="InterPro" id="IPR043502">
    <property type="entry name" value="DNA/RNA_pol_sf"/>
</dbReference>
<evidence type="ECO:0000256" key="1">
    <source>
        <dbReference type="ARBA" id="ARBA00023157"/>
    </source>
</evidence>
<protein>
    <submittedName>
        <fullName evidence="4">Venom serine protease 34-like protein</fullName>
    </submittedName>
</protein>
<evidence type="ECO:0000259" key="2">
    <source>
        <dbReference type="PROSITE" id="PS50240"/>
    </source>
</evidence>
<dbReference type="Pfam" id="PF00078">
    <property type="entry name" value="RVT_1"/>
    <property type="match status" value="1"/>
</dbReference>
<name>A0A0J7LBC3_LASNI</name>
<keyword evidence="4" id="KW-0645">Protease</keyword>
<evidence type="ECO:0000313" key="4">
    <source>
        <dbReference type="EMBL" id="KMR05212.1"/>
    </source>
</evidence>
<keyword evidence="4" id="KW-0378">Hydrolase</keyword>
<dbReference type="OrthoDB" id="6380398at2759"/>
<dbReference type="Pfam" id="PF00089">
    <property type="entry name" value="Trypsin"/>
    <property type="match status" value="1"/>
</dbReference>
<dbReference type="CDD" id="cd01650">
    <property type="entry name" value="RT_nLTR_like"/>
    <property type="match status" value="1"/>
</dbReference>
<proteinExistence type="predicted"/>
<dbReference type="SUPFAM" id="SSF50494">
    <property type="entry name" value="Trypsin-like serine proteases"/>
    <property type="match status" value="1"/>
</dbReference>
<dbReference type="EMBL" id="LBMM01000039">
    <property type="protein sequence ID" value="KMR05212.1"/>
    <property type="molecule type" value="Genomic_DNA"/>
</dbReference>
<dbReference type="GO" id="GO:0006508">
    <property type="term" value="P:proteolysis"/>
    <property type="evidence" value="ECO:0007669"/>
    <property type="project" value="UniProtKB-KW"/>
</dbReference>
<evidence type="ECO:0000259" key="3">
    <source>
        <dbReference type="PROSITE" id="PS50878"/>
    </source>
</evidence>
<dbReference type="InterPro" id="IPR009003">
    <property type="entry name" value="Peptidase_S1_PA"/>
</dbReference>
<dbReference type="InterPro" id="IPR043504">
    <property type="entry name" value="Peptidase_S1_PA_chymotrypsin"/>
</dbReference>
<dbReference type="Proteomes" id="UP000036403">
    <property type="component" value="Unassembled WGS sequence"/>
</dbReference>
<dbReference type="InterPro" id="IPR000477">
    <property type="entry name" value="RT_dom"/>
</dbReference>
<dbReference type="PANTHER" id="PTHR19446">
    <property type="entry name" value="REVERSE TRANSCRIPTASES"/>
    <property type="match status" value="1"/>
</dbReference>
<dbReference type="InterPro" id="IPR001254">
    <property type="entry name" value="Trypsin_dom"/>
</dbReference>
<comment type="caution">
    <text evidence="4">The sequence shown here is derived from an EMBL/GenBank/DDBJ whole genome shotgun (WGS) entry which is preliminary data.</text>
</comment>
<dbReference type="SMART" id="SM00020">
    <property type="entry name" value="Tryp_SPc"/>
    <property type="match status" value="1"/>
</dbReference>
<dbReference type="SUPFAM" id="SSF56672">
    <property type="entry name" value="DNA/RNA polymerases"/>
    <property type="match status" value="1"/>
</dbReference>
<dbReference type="GO" id="GO:0071897">
    <property type="term" value="P:DNA biosynthetic process"/>
    <property type="evidence" value="ECO:0007669"/>
    <property type="project" value="UniProtKB-ARBA"/>
</dbReference>
<dbReference type="GO" id="GO:0004252">
    <property type="term" value="F:serine-type endopeptidase activity"/>
    <property type="evidence" value="ECO:0007669"/>
    <property type="project" value="InterPro"/>
</dbReference>
<dbReference type="InterPro" id="IPR018114">
    <property type="entry name" value="TRYPSIN_HIS"/>
</dbReference>
<organism evidence="4 5">
    <name type="scientific">Lasius niger</name>
    <name type="common">Black garden ant</name>
    <dbReference type="NCBI Taxonomy" id="67767"/>
    <lineage>
        <taxon>Eukaryota</taxon>
        <taxon>Metazoa</taxon>
        <taxon>Ecdysozoa</taxon>
        <taxon>Arthropoda</taxon>
        <taxon>Hexapoda</taxon>
        <taxon>Insecta</taxon>
        <taxon>Pterygota</taxon>
        <taxon>Neoptera</taxon>
        <taxon>Endopterygota</taxon>
        <taxon>Hymenoptera</taxon>
        <taxon>Apocrita</taxon>
        <taxon>Aculeata</taxon>
        <taxon>Formicoidea</taxon>
        <taxon>Formicidae</taxon>
        <taxon>Formicinae</taxon>
        <taxon>Lasius</taxon>
        <taxon>Lasius</taxon>
    </lineage>
</organism>
<sequence>MTIELSTTFWSSGVKFLCELQTIEEAMDDNCRCGWKNPTKIVGGNETGVNEYPMMAGLVDPFQRDVYCGATIISQRHVLTAAHCLTDRNTNNVGVLVGDHDLTTGADTDASRLYTVSRFDIHPLYNNESLENDIAIVTTNSIINFSEQVGPACLPFQHQSDSFAGSYVDLLDRWKGNRTTLIPKDGKDLNDIKNWRPITIRSIMGRIFSGILDARLRLYIKQAVRQKGFIKEDGCKANINLLEAALHRMKAAEKGVITIVDIAKAFDIVPHSAVRQRLRRKGTPPLVVDYIAKMYAGCHTQIKARNEEKVNIELKRGVKHGDPLSPLLFNLITDTIIEDIDKNTQGIKIQDENLAVLAFAGDMVLLANNKMETKR</sequence>
<accession>A0A0J7LBC3</accession>
<dbReference type="Gene3D" id="2.40.10.10">
    <property type="entry name" value="Trypsin-like serine proteases"/>
    <property type="match status" value="1"/>
</dbReference>
<gene>
    <name evidence="4" type="ORF">RF55_146</name>
</gene>
<dbReference type="PaxDb" id="67767-A0A0J7LBC3"/>
<dbReference type="FunFam" id="2.40.10.10:FF:000068">
    <property type="entry name" value="transmembrane protease serine 2"/>
    <property type="match status" value="1"/>
</dbReference>
<dbReference type="AlphaFoldDB" id="A0A0J7LBC3"/>
<keyword evidence="1" id="KW-1015">Disulfide bond</keyword>
<dbReference type="PROSITE" id="PS50878">
    <property type="entry name" value="RT_POL"/>
    <property type="match status" value="1"/>
</dbReference>
<feature type="domain" description="Reverse transcriptase" evidence="3">
    <location>
        <begin position="163"/>
        <end position="375"/>
    </location>
</feature>
<dbReference type="STRING" id="67767.A0A0J7LBC3"/>
<reference evidence="4 5" key="1">
    <citation type="submission" date="2015-04" db="EMBL/GenBank/DDBJ databases">
        <title>Lasius niger genome sequencing.</title>
        <authorList>
            <person name="Konorov E.A."/>
            <person name="Nikitin M.A."/>
            <person name="Kirill M.V."/>
            <person name="Chang P."/>
        </authorList>
    </citation>
    <scope>NUCLEOTIDE SEQUENCE [LARGE SCALE GENOMIC DNA]</scope>
    <source>
        <tissue evidence="4">Whole</tissue>
    </source>
</reference>
<feature type="domain" description="Peptidase S1" evidence="2">
    <location>
        <begin position="41"/>
        <end position="296"/>
    </location>
</feature>
<evidence type="ECO:0000313" key="5">
    <source>
        <dbReference type="Proteomes" id="UP000036403"/>
    </source>
</evidence>
<dbReference type="PROSITE" id="PS50240">
    <property type="entry name" value="TRYPSIN_DOM"/>
    <property type="match status" value="1"/>
</dbReference>
<keyword evidence="5" id="KW-1185">Reference proteome</keyword>